<dbReference type="Proteomes" id="UP000308600">
    <property type="component" value="Unassembled WGS sequence"/>
</dbReference>
<gene>
    <name evidence="1" type="ORF">BDN72DRAFT_898772</name>
</gene>
<evidence type="ECO:0000313" key="1">
    <source>
        <dbReference type="EMBL" id="TFK67675.1"/>
    </source>
</evidence>
<proteinExistence type="predicted"/>
<reference evidence="1 2" key="1">
    <citation type="journal article" date="2019" name="Nat. Ecol. Evol.">
        <title>Megaphylogeny resolves global patterns of mushroom evolution.</title>
        <authorList>
            <person name="Varga T."/>
            <person name="Krizsan K."/>
            <person name="Foldi C."/>
            <person name="Dima B."/>
            <person name="Sanchez-Garcia M."/>
            <person name="Sanchez-Ramirez S."/>
            <person name="Szollosi G.J."/>
            <person name="Szarkandi J.G."/>
            <person name="Papp V."/>
            <person name="Albert L."/>
            <person name="Andreopoulos W."/>
            <person name="Angelini C."/>
            <person name="Antonin V."/>
            <person name="Barry K.W."/>
            <person name="Bougher N.L."/>
            <person name="Buchanan P."/>
            <person name="Buyck B."/>
            <person name="Bense V."/>
            <person name="Catcheside P."/>
            <person name="Chovatia M."/>
            <person name="Cooper J."/>
            <person name="Damon W."/>
            <person name="Desjardin D."/>
            <person name="Finy P."/>
            <person name="Geml J."/>
            <person name="Haridas S."/>
            <person name="Hughes K."/>
            <person name="Justo A."/>
            <person name="Karasinski D."/>
            <person name="Kautmanova I."/>
            <person name="Kiss B."/>
            <person name="Kocsube S."/>
            <person name="Kotiranta H."/>
            <person name="LaButti K.M."/>
            <person name="Lechner B.E."/>
            <person name="Liimatainen K."/>
            <person name="Lipzen A."/>
            <person name="Lukacs Z."/>
            <person name="Mihaltcheva S."/>
            <person name="Morgado L.N."/>
            <person name="Niskanen T."/>
            <person name="Noordeloos M.E."/>
            <person name="Ohm R.A."/>
            <person name="Ortiz-Santana B."/>
            <person name="Ovrebo C."/>
            <person name="Racz N."/>
            <person name="Riley R."/>
            <person name="Savchenko A."/>
            <person name="Shiryaev A."/>
            <person name="Soop K."/>
            <person name="Spirin V."/>
            <person name="Szebenyi C."/>
            <person name="Tomsovsky M."/>
            <person name="Tulloss R.E."/>
            <person name="Uehling J."/>
            <person name="Grigoriev I.V."/>
            <person name="Vagvolgyi C."/>
            <person name="Papp T."/>
            <person name="Martin F.M."/>
            <person name="Miettinen O."/>
            <person name="Hibbett D.S."/>
            <person name="Nagy L.G."/>
        </authorList>
    </citation>
    <scope>NUCLEOTIDE SEQUENCE [LARGE SCALE GENOMIC DNA]</scope>
    <source>
        <strain evidence="1 2">NL-1719</strain>
    </source>
</reference>
<evidence type="ECO:0000313" key="2">
    <source>
        <dbReference type="Proteomes" id="UP000308600"/>
    </source>
</evidence>
<name>A0ACD3APE5_9AGAR</name>
<sequence length="1152" mass="125257">MWYKPVVNFFEKIRLPTSPPGAGKTRKTSSSSSSTGVIPLDSKEEDNYYTDREESIVLEICAEVYYDVHNQEETSTTPPPPPSQNHFLARQDIVSTYKSSMRPRVEDPLPTLSPSPRHPLPIPSPRQSRSRSLTPTHHTTRANQSASESKRWGVICDLPSPGTMVNPFDERFEDEFGCIEGYHPESTWTTGSLGPLSHSAIISITPSHSANVSITPSHSANVSITPSSSVTHRDGLMQNNLNSMVDISFVLDEGFSSASSVAWGGGGMVRQAKEEKEETEEEQGAEEKEEEGTDREKQEKRNLVAMDGWKGILVIRRDEARGVVVSQVVDIESDLDEVGVRAQHAQQPVPSVQPTSRSVDNLQNRKLERFGKEEVDDDLEYFSEKEVESGGSGEVLLKRSTREDDDANGEGVVEAFVNGLFGRLRYRLSLREQGDPRVREHVADLEEGRNNADLGNSIRETSYDADESASDKDEAMRDTRDSSYISSYFHVSDELGHDDGEMDLMETKDILAGVNGVKDGIPTILIHSAESMSGIVEGVEETSTSQLHGVAFASTVIGTDLVTTSTSSPPPTSTSFPSTPTTNSTPSTPSSPSSPFTPISATTTTTTTSTTTPFTPSTPNAIVHLDTFTRVFSATEDLGSFLSGSSSILGGTEGKRPREHQWSLPPRVNAIVSIRQAQQDVDDGYVTPSFSEGSVYSTDSAEDLKGRLGGGECSSALERLRRLRRSITEEDEQSTSIELRSFRTHTNRRGGVVFPSGFSPNDHRESLQFTTSRRNPSPPPNVEATSTSYIVGVYKDVLIRVIPPTDGEFVPVMEYDEELLHPEWESCFEGEDDYGEETGSDEDMDVTMDDSHSDESISQPSHSSQQPSTEKVEPKEKKEAFKSLVPPFPPKTSPCIIISSYDATLEVIEEIEIALNESILPMKDTSDCTADEMGKEEFGAFLEFIRRMEGVEPRKAPIAKRSVCVVDDFAKGVLSGKGVLTTTPQKILSVKSKNAATTTGMTPWNPPGAPRANKICSGTLEEAYGSTPTIGPLRLPSPRNLNVVSKITRKTTKKSRAQVPLVSGLAKPITGSAAGSKKSLKMSSGPGSGLATESSSRSMVRSSFVANQENVGPTSTTPSVAKKGSGLVARRGTGVITTLKSKVTQPKNGRFE</sequence>
<keyword evidence="2" id="KW-1185">Reference proteome</keyword>
<protein>
    <submittedName>
        <fullName evidence="1">Uncharacterized protein</fullName>
    </submittedName>
</protein>
<dbReference type="EMBL" id="ML208370">
    <property type="protein sequence ID" value="TFK67675.1"/>
    <property type="molecule type" value="Genomic_DNA"/>
</dbReference>
<organism evidence="1 2">
    <name type="scientific">Pluteus cervinus</name>
    <dbReference type="NCBI Taxonomy" id="181527"/>
    <lineage>
        <taxon>Eukaryota</taxon>
        <taxon>Fungi</taxon>
        <taxon>Dikarya</taxon>
        <taxon>Basidiomycota</taxon>
        <taxon>Agaricomycotina</taxon>
        <taxon>Agaricomycetes</taxon>
        <taxon>Agaricomycetidae</taxon>
        <taxon>Agaricales</taxon>
        <taxon>Pluteineae</taxon>
        <taxon>Pluteaceae</taxon>
        <taxon>Pluteus</taxon>
    </lineage>
</organism>
<accession>A0ACD3APE5</accession>